<dbReference type="InterPro" id="IPR011051">
    <property type="entry name" value="RmlC_Cupin_sf"/>
</dbReference>
<protein>
    <submittedName>
        <fullName evidence="5">Quercetin 2,3-dioxygenase</fullName>
    </submittedName>
</protein>
<dbReference type="InterPro" id="IPR014710">
    <property type="entry name" value="RmlC-like_jellyroll"/>
</dbReference>
<keyword evidence="5" id="KW-0560">Oxidoreductase</keyword>
<proteinExistence type="inferred from homology"/>
<dbReference type="InterPro" id="IPR003829">
    <property type="entry name" value="Pirin_N_dom"/>
</dbReference>
<dbReference type="SUPFAM" id="SSF51182">
    <property type="entry name" value="RmlC-like cupins"/>
    <property type="match status" value="1"/>
</dbReference>
<feature type="domain" description="Pirin N-terminal" evidence="3">
    <location>
        <begin position="47"/>
        <end position="157"/>
    </location>
</feature>
<sequence>MRGSGPKAASEHKIYRMGVLFPRTAAAYLGPIENEEPTMQNIRRSNERGYADHGWLKSFHTFSFADYYDPRHIEFGALRVINEDRVAAGAGFGTHGHRDMEIISYVLDGELAHKDSMGTGETIRPGDVQRMSAGRGVTHSEFNPSREKPVHFLQIWIQPNQKGVQPSYEQKHFPEAEKRGKLRLIASPDGANGSVSIHQDAKVYAGLLDGDEQVELAIAADRQVYLHVARGKVTANGNVLNAGDALALTDTAALSLTDGHGAEVIVFDLQRASGVRQ</sequence>
<comment type="caution">
    <text evidence="5">The sequence shown here is derived from an EMBL/GenBank/DDBJ whole genome shotgun (WGS) entry which is preliminary data.</text>
</comment>
<dbReference type="GO" id="GO:0051213">
    <property type="term" value="F:dioxygenase activity"/>
    <property type="evidence" value="ECO:0007669"/>
    <property type="project" value="UniProtKB-KW"/>
</dbReference>
<dbReference type="CDD" id="cd02910">
    <property type="entry name" value="cupin_Yhhw_N"/>
    <property type="match status" value="1"/>
</dbReference>
<dbReference type="InterPro" id="IPR012093">
    <property type="entry name" value="Pirin"/>
</dbReference>
<dbReference type="Pfam" id="PF02678">
    <property type="entry name" value="Pirin"/>
    <property type="match status" value="1"/>
</dbReference>
<keyword evidence="5" id="KW-0223">Dioxygenase</keyword>
<dbReference type="AlphaFoldDB" id="A0A829YCW0"/>
<comment type="similarity">
    <text evidence="1 2">Belongs to the pirin family.</text>
</comment>
<name>A0A829YCW0_9GAMM</name>
<accession>A0A829YCW0</accession>
<dbReference type="Proteomes" id="UP000445000">
    <property type="component" value="Unassembled WGS sequence"/>
</dbReference>
<evidence type="ECO:0000256" key="2">
    <source>
        <dbReference type="RuleBase" id="RU003457"/>
    </source>
</evidence>
<evidence type="ECO:0000259" key="4">
    <source>
        <dbReference type="Pfam" id="PF17954"/>
    </source>
</evidence>
<feature type="domain" description="Quercetin 2,3-dioxygenase C-terminal cupin" evidence="4">
    <location>
        <begin position="184"/>
        <end position="269"/>
    </location>
</feature>
<evidence type="ECO:0000313" key="6">
    <source>
        <dbReference type="Proteomes" id="UP000445000"/>
    </source>
</evidence>
<dbReference type="PANTHER" id="PTHR43212:SF3">
    <property type="entry name" value="QUERCETIN 2,3-DIOXYGENASE"/>
    <property type="match status" value="1"/>
</dbReference>
<gene>
    <name evidence="5" type="ORF">GCM10011487_31070</name>
</gene>
<organism evidence="5 6">
    <name type="scientific">Steroidobacter agaridevorans</name>
    <dbReference type="NCBI Taxonomy" id="2695856"/>
    <lineage>
        <taxon>Bacteria</taxon>
        <taxon>Pseudomonadati</taxon>
        <taxon>Pseudomonadota</taxon>
        <taxon>Gammaproteobacteria</taxon>
        <taxon>Steroidobacterales</taxon>
        <taxon>Steroidobacteraceae</taxon>
        <taxon>Steroidobacter</taxon>
    </lineage>
</organism>
<evidence type="ECO:0000259" key="3">
    <source>
        <dbReference type="Pfam" id="PF02678"/>
    </source>
</evidence>
<dbReference type="CDD" id="cd20311">
    <property type="entry name" value="cupin_Yhhw_C"/>
    <property type="match status" value="1"/>
</dbReference>
<dbReference type="InterPro" id="IPR041602">
    <property type="entry name" value="Quercetinase_C"/>
</dbReference>
<dbReference type="EMBL" id="BLJN01000003">
    <property type="protein sequence ID" value="GFE81107.1"/>
    <property type="molecule type" value="Genomic_DNA"/>
</dbReference>
<dbReference type="PANTHER" id="PTHR43212">
    <property type="entry name" value="QUERCETIN 2,3-DIOXYGENASE"/>
    <property type="match status" value="1"/>
</dbReference>
<dbReference type="Gene3D" id="2.60.120.10">
    <property type="entry name" value="Jelly Rolls"/>
    <property type="match status" value="2"/>
</dbReference>
<evidence type="ECO:0000313" key="5">
    <source>
        <dbReference type="EMBL" id="GFE81107.1"/>
    </source>
</evidence>
<evidence type="ECO:0000256" key="1">
    <source>
        <dbReference type="ARBA" id="ARBA00008416"/>
    </source>
</evidence>
<keyword evidence="6" id="KW-1185">Reference proteome</keyword>
<reference evidence="6" key="1">
    <citation type="submission" date="2020-01" db="EMBL/GenBank/DDBJ databases">
        <title>'Steroidobacter agaridevorans' sp. nov., agar-degrading bacteria isolated from rhizosphere soils.</title>
        <authorList>
            <person name="Ikenaga M."/>
            <person name="Kataoka M."/>
            <person name="Murouchi A."/>
            <person name="Katsuragi S."/>
            <person name="Sakai M."/>
        </authorList>
    </citation>
    <scope>NUCLEOTIDE SEQUENCE [LARGE SCALE GENOMIC DNA]</scope>
    <source>
        <strain evidence="6">YU21-B</strain>
    </source>
</reference>
<dbReference type="Pfam" id="PF17954">
    <property type="entry name" value="Pirin_C_2"/>
    <property type="match status" value="1"/>
</dbReference>